<accession>A0AAD7DVK0</accession>
<feature type="region of interest" description="Disordered" evidence="1">
    <location>
        <begin position="118"/>
        <end position="176"/>
    </location>
</feature>
<comment type="caution">
    <text evidence="2">The sequence shown here is derived from an EMBL/GenBank/DDBJ whole genome shotgun (WGS) entry which is preliminary data.</text>
</comment>
<evidence type="ECO:0000256" key="1">
    <source>
        <dbReference type="SAM" id="MobiDB-lite"/>
    </source>
</evidence>
<proteinExistence type="predicted"/>
<reference evidence="2" key="1">
    <citation type="submission" date="2023-03" db="EMBL/GenBank/DDBJ databases">
        <title>Massive genome expansion in bonnet fungi (Mycena s.s.) driven by repeated elements and novel gene families across ecological guilds.</title>
        <authorList>
            <consortium name="Lawrence Berkeley National Laboratory"/>
            <person name="Harder C.B."/>
            <person name="Miyauchi S."/>
            <person name="Viragh M."/>
            <person name="Kuo A."/>
            <person name="Thoen E."/>
            <person name="Andreopoulos B."/>
            <person name="Lu D."/>
            <person name="Skrede I."/>
            <person name="Drula E."/>
            <person name="Henrissat B."/>
            <person name="Morin E."/>
            <person name="Kohler A."/>
            <person name="Barry K."/>
            <person name="LaButti K."/>
            <person name="Morin E."/>
            <person name="Salamov A."/>
            <person name="Lipzen A."/>
            <person name="Mereny Z."/>
            <person name="Hegedus B."/>
            <person name="Baldrian P."/>
            <person name="Stursova M."/>
            <person name="Weitz H."/>
            <person name="Taylor A."/>
            <person name="Grigoriev I.V."/>
            <person name="Nagy L.G."/>
            <person name="Martin F."/>
            <person name="Kauserud H."/>
        </authorList>
    </citation>
    <scope>NUCLEOTIDE SEQUENCE</scope>
    <source>
        <strain evidence="2">CBHHK182m</strain>
    </source>
</reference>
<organism evidence="2 3">
    <name type="scientific">Mycena metata</name>
    <dbReference type="NCBI Taxonomy" id="1033252"/>
    <lineage>
        <taxon>Eukaryota</taxon>
        <taxon>Fungi</taxon>
        <taxon>Dikarya</taxon>
        <taxon>Basidiomycota</taxon>
        <taxon>Agaricomycotina</taxon>
        <taxon>Agaricomycetes</taxon>
        <taxon>Agaricomycetidae</taxon>
        <taxon>Agaricales</taxon>
        <taxon>Marasmiineae</taxon>
        <taxon>Mycenaceae</taxon>
        <taxon>Mycena</taxon>
    </lineage>
</organism>
<gene>
    <name evidence="2" type="ORF">B0H16DRAFT_1484315</name>
</gene>
<evidence type="ECO:0000313" key="3">
    <source>
        <dbReference type="Proteomes" id="UP001215598"/>
    </source>
</evidence>
<feature type="compositionally biased region" description="Basic and acidic residues" evidence="1">
    <location>
        <begin position="165"/>
        <end position="176"/>
    </location>
</feature>
<protein>
    <submittedName>
        <fullName evidence="2">Uncharacterized protein</fullName>
    </submittedName>
</protein>
<dbReference type="Proteomes" id="UP001215598">
    <property type="component" value="Unassembled WGS sequence"/>
</dbReference>
<name>A0AAD7DVK0_9AGAR</name>
<dbReference type="EMBL" id="JARKIB010000581">
    <property type="protein sequence ID" value="KAJ7698843.1"/>
    <property type="molecule type" value="Genomic_DNA"/>
</dbReference>
<sequence length="176" mass="19106">MRYAGYRPQLVLADFLRVIRPPPSPRAPGSDVAGPAQALRPSRARHKAWAGLGLGLEKWQACEASQARAWIYMAKSVPMCQQSVDPPNYSGVQCSEQPKKNPNFVVGTFAWAQARAQGFRPRTQGSGSGLENLKPEPAQAEPKPGHSGRAGPATSRAPSGKRTRRDQLLREPARGE</sequence>
<evidence type="ECO:0000313" key="2">
    <source>
        <dbReference type="EMBL" id="KAJ7698843.1"/>
    </source>
</evidence>
<dbReference type="AlphaFoldDB" id="A0AAD7DVK0"/>
<keyword evidence="3" id="KW-1185">Reference proteome</keyword>